<evidence type="ECO:0000313" key="3">
    <source>
        <dbReference type="RefSeq" id="XP_018484801.2"/>
    </source>
</evidence>
<reference evidence="3" key="2">
    <citation type="submission" date="2025-08" db="UniProtKB">
        <authorList>
            <consortium name="RefSeq"/>
        </authorList>
    </citation>
    <scope>IDENTIFICATION</scope>
    <source>
        <tissue evidence="3">Leaf</tissue>
    </source>
</reference>
<dbReference type="GO" id="GO:0003676">
    <property type="term" value="F:nucleic acid binding"/>
    <property type="evidence" value="ECO:0007669"/>
    <property type="project" value="InterPro"/>
</dbReference>
<proteinExistence type="predicted"/>
<reference evidence="2" key="1">
    <citation type="journal article" date="2019" name="Database">
        <title>The radish genome database (RadishGD): an integrated information resource for radish genomics.</title>
        <authorList>
            <person name="Yu H.J."/>
            <person name="Baek S."/>
            <person name="Lee Y.J."/>
            <person name="Cho A."/>
            <person name="Mun J.H."/>
        </authorList>
    </citation>
    <scope>NUCLEOTIDE SEQUENCE [LARGE SCALE GENOMIC DNA]</scope>
    <source>
        <strain evidence="2">cv. WK10039</strain>
    </source>
</reference>
<dbReference type="PANTHER" id="PTHR34146">
    <property type="entry name" value="POLYNUCLEOTIDYL TRANSFERASE, RIBONUCLEASE H-LIKE SUPERFAMILY PROTEIN-RELATED"/>
    <property type="match status" value="1"/>
</dbReference>
<accession>A0A6J0NL27</accession>
<protein>
    <submittedName>
        <fullName evidence="3">Uncharacterized protein LOC108855464 isoform X1</fullName>
    </submittedName>
</protein>
<dbReference type="GeneID" id="108855464"/>
<gene>
    <name evidence="3" type="primary">LOC108855464</name>
</gene>
<dbReference type="Pfam" id="PF13456">
    <property type="entry name" value="RVT_3"/>
    <property type="match status" value="1"/>
</dbReference>
<organism evidence="2 3">
    <name type="scientific">Raphanus sativus</name>
    <name type="common">Radish</name>
    <name type="synonym">Raphanus raphanistrum var. sativus</name>
    <dbReference type="NCBI Taxonomy" id="3726"/>
    <lineage>
        <taxon>Eukaryota</taxon>
        <taxon>Viridiplantae</taxon>
        <taxon>Streptophyta</taxon>
        <taxon>Embryophyta</taxon>
        <taxon>Tracheophyta</taxon>
        <taxon>Spermatophyta</taxon>
        <taxon>Magnoliopsida</taxon>
        <taxon>eudicotyledons</taxon>
        <taxon>Gunneridae</taxon>
        <taxon>Pentapetalae</taxon>
        <taxon>rosids</taxon>
        <taxon>malvids</taxon>
        <taxon>Brassicales</taxon>
        <taxon>Brassicaceae</taxon>
        <taxon>Brassiceae</taxon>
        <taxon>Raphanus</taxon>
    </lineage>
</organism>
<dbReference type="AlphaFoldDB" id="A0A6J0NL27"/>
<dbReference type="RefSeq" id="XP_018484801.2">
    <property type="nucleotide sequence ID" value="XM_018629299.2"/>
</dbReference>
<sequence>MLALENKISTTLVFSQCFPSLIVQDLFLLYNLFHYEDAQRIMRLRPSITGSDDRLYWRYSKTGSYTVKSGYHLQSQIDSEQERLSDTAQSNQLSQVLLQQNMGDTKNNLALLLGWRIWKMRNKLLFQNKREHITHTINAAIIDKKLWDEAMKLKEQPQLPSQPTLPNSTSDIIGEDTMLYCIADASWKTSNELAGIGWSLYSKEGTLLIQGSSAIDPTETALQAEAMAILLAVQQLHALHYKNVMFLGDWAQLFNNLDISLQRENKRNN</sequence>
<feature type="domain" description="RNase H type-1" evidence="1">
    <location>
        <begin position="184"/>
        <end position="258"/>
    </location>
</feature>
<dbReference type="PANTHER" id="PTHR34146:SF3">
    <property type="entry name" value="POLYNUCLEOTIDYL TRANSFERASE, RIBONUCLEASE H-LIKE SUPERFAMILY PROTEIN"/>
    <property type="match status" value="1"/>
</dbReference>
<dbReference type="Proteomes" id="UP000504610">
    <property type="component" value="Chromosome 4"/>
</dbReference>
<dbReference type="Gene3D" id="3.30.420.10">
    <property type="entry name" value="Ribonuclease H-like superfamily/Ribonuclease H"/>
    <property type="match status" value="1"/>
</dbReference>
<dbReference type="InterPro" id="IPR012337">
    <property type="entry name" value="RNaseH-like_sf"/>
</dbReference>
<keyword evidence="2" id="KW-1185">Reference proteome</keyword>
<name>A0A6J0NL27_RAPSA</name>
<dbReference type="KEGG" id="rsz:108855464"/>
<evidence type="ECO:0000313" key="2">
    <source>
        <dbReference type="Proteomes" id="UP000504610"/>
    </source>
</evidence>
<dbReference type="OrthoDB" id="1113032at2759"/>
<dbReference type="GO" id="GO:0004523">
    <property type="term" value="F:RNA-DNA hybrid ribonuclease activity"/>
    <property type="evidence" value="ECO:0007669"/>
    <property type="project" value="InterPro"/>
</dbReference>
<dbReference type="SUPFAM" id="SSF53098">
    <property type="entry name" value="Ribonuclease H-like"/>
    <property type="match status" value="1"/>
</dbReference>
<evidence type="ECO:0000259" key="1">
    <source>
        <dbReference type="Pfam" id="PF13456"/>
    </source>
</evidence>
<dbReference type="InterPro" id="IPR036397">
    <property type="entry name" value="RNaseH_sf"/>
</dbReference>
<dbReference type="InterPro" id="IPR002156">
    <property type="entry name" value="RNaseH_domain"/>
</dbReference>